<evidence type="ECO:0000256" key="1">
    <source>
        <dbReference type="SAM" id="MobiDB-lite"/>
    </source>
</evidence>
<dbReference type="GO" id="GO:0006357">
    <property type="term" value="P:regulation of transcription by RNA polymerase II"/>
    <property type="evidence" value="ECO:0007669"/>
    <property type="project" value="TreeGrafter"/>
</dbReference>
<feature type="region of interest" description="Disordered" evidence="1">
    <location>
        <begin position="143"/>
        <end position="168"/>
    </location>
</feature>
<feature type="compositionally biased region" description="Low complexity" evidence="1">
    <location>
        <begin position="244"/>
        <end position="253"/>
    </location>
</feature>
<organism evidence="2">
    <name type="scientific">Magallana gigas</name>
    <name type="common">Pacific oyster</name>
    <name type="synonym">Crassostrea gigas</name>
    <dbReference type="NCBI Taxonomy" id="29159"/>
    <lineage>
        <taxon>Eukaryota</taxon>
        <taxon>Metazoa</taxon>
        <taxon>Spiralia</taxon>
        <taxon>Lophotrochozoa</taxon>
        <taxon>Mollusca</taxon>
        <taxon>Bivalvia</taxon>
        <taxon>Autobranchia</taxon>
        <taxon>Pteriomorphia</taxon>
        <taxon>Ostreida</taxon>
        <taxon>Ostreoidea</taxon>
        <taxon>Ostreidae</taxon>
        <taxon>Magallana</taxon>
    </lineage>
</organism>
<dbReference type="Pfam" id="PF00856">
    <property type="entry name" value="SET"/>
    <property type="match status" value="1"/>
</dbReference>
<protein>
    <submittedName>
        <fullName evidence="2">Uncharacterized protein</fullName>
    </submittedName>
</protein>
<dbReference type="PANTHER" id="PTHR46167">
    <property type="entry name" value="N-LYSINE METHYLTRANSFERASE KMT5A"/>
    <property type="match status" value="1"/>
</dbReference>
<dbReference type="PROSITE" id="PS50280">
    <property type="entry name" value="SET"/>
    <property type="match status" value="1"/>
</dbReference>
<name>K1PM32_MAGGI</name>
<dbReference type="GO" id="GO:0005700">
    <property type="term" value="C:polytene chromosome"/>
    <property type="evidence" value="ECO:0007669"/>
    <property type="project" value="TreeGrafter"/>
</dbReference>
<dbReference type="PANTHER" id="PTHR46167:SF1">
    <property type="entry name" value="N-LYSINE METHYLTRANSFERASE KMT5A"/>
    <property type="match status" value="1"/>
</dbReference>
<dbReference type="Gene3D" id="2.170.270.10">
    <property type="entry name" value="SET domain"/>
    <property type="match status" value="1"/>
</dbReference>
<reference evidence="2" key="1">
    <citation type="journal article" date="2012" name="Nature">
        <title>The oyster genome reveals stress adaptation and complexity of shell formation.</title>
        <authorList>
            <person name="Zhang G."/>
            <person name="Fang X."/>
            <person name="Guo X."/>
            <person name="Li L."/>
            <person name="Luo R."/>
            <person name="Xu F."/>
            <person name="Yang P."/>
            <person name="Zhang L."/>
            <person name="Wang X."/>
            <person name="Qi H."/>
            <person name="Xiong Z."/>
            <person name="Que H."/>
            <person name="Xie Y."/>
            <person name="Holland P.W."/>
            <person name="Paps J."/>
            <person name="Zhu Y."/>
            <person name="Wu F."/>
            <person name="Chen Y."/>
            <person name="Wang J."/>
            <person name="Peng C."/>
            <person name="Meng J."/>
            <person name="Yang L."/>
            <person name="Liu J."/>
            <person name="Wen B."/>
            <person name="Zhang N."/>
            <person name="Huang Z."/>
            <person name="Zhu Q."/>
            <person name="Feng Y."/>
            <person name="Mount A."/>
            <person name="Hedgecock D."/>
            <person name="Xu Z."/>
            <person name="Liu Y."/>
            <person name="Domazet-Loso T."/>
            <person name="Du Y."/>
            <person name="Sun X."/>
            <person name="Zhang S."/>
            <person name="Liu B."/>
            <person name="Cheng P."/>
            <person name="Jiang X."/>
            <person name="Li J."/>
            <person name="Fan D."/>
            <person name="Wang W."/>
            <person name="Fu W."/>
            <person name="Wang T."/>
            <person name="Wang B."/>
            <person name="Zhang J."/>
            <person name="Peng Z."/>
            <person name="Li Y."/>
            <person name="Li N."/>
            <person name="Wang J."/>
            <person name="Chen M."/>
            <person name="He Y."/>
            <person name="Tan F."/>
            <person name="Song X."/>
            <person name="Zheng Q."/>
            <person name="Huang R."/>
            <person name="Yang H."/>
            <person name="Du X."/>
            <person name="Chen L."/>
            <person name="Yang M."/>
            <person name="Gaffney P.M."/>
            <person name="Wang S."/>
            <person name="Luo L."/>
            <person name="She Z."/>
            <person name="Ming Y."/>
            <person name="Huang W."/>
            <person name="Zhang S."/>
            <person name="Huang B."/>
            <person name="Zhang Y."/>
            <person name="Qu T."/>
            <person name="Ni P."/>
            <person name="Miao G."/>
            <person name="Wang J."/>
            <person name="Wang Q."/>
            <person name="Steinberg C.E."/>
            <person name="Wang H."/>
            <person name="Li N."/>
            <person name="Qian L."/>
            <person name="Zhang G."/>
            <person name="Li Y."/>
            <person name="Yang H."/>
            <person name="Liu X."/>
            <person name="Wang J."/>
            <person name="Yin Y."/>
            <person name="Wang J."/>
        </authorList>
    </citation>
    <scope>NUCLEOTIDE SEQUENCE [LARGE SCALE GENOMIC DNA]</scope>
    <source>
        <strain evidence="2">05x7-T-G4-1.051#20</strain>
    </source>
</reference>
<dbReference type="InParanoid" id="K1PM32"/>
<feature type="region of interest" description="Disordered" evidence="1">
    <location>
        <begin position="243"/>
        <end position="262"/>
    </location>
</feature>
<gene>
    <name evidence="2" type="ORF">CGI_10007233</name>
</gene>
<accession>K1PM32</accession>
<evidence type="ECO:0000313" key="2">
    <source>
        <dbReference type="EMBL" id="EKC19929.1"/>
    </source>
</evidence>
<dbReference type="SUPFAM" id="SSF82199">
    <property type="entry name" value="SET domain"/>
    <property type="match status" value="1"/>
</dbReference>
<dbReference type="InterPro" id="IPR046341">
    <property type="entry name" value="SET_dom_sf"/>
</dbReference>
<proteinExistence type="predicted"/>
<dbReference type="InterPro" id="IPR051760">
    <property type="entry name" value="KMT5A"/>
</dbReference>
<dbReference type="HOGENOM" id="CLU_1062656_0_0_1"/>
<dbReference type="GO" id="GO:0005634">
    <property type="term" value="C:nucleus"/>
    <property type="evidence" value="ECO:0007669"/>
    <property type="project" value="TreeGrafter"/>
</dbReference>
<dbReference type="GO" id="GO:0042799">
    <property type="term" value="F:histone H4K20 methyltransferase activity"/>
    <property type="evidence" value="ECO:0007669"/>
    <property type="project" value="TreeGrafter"/>
</dbReference>
<dbReference type="AlphaFoldDB" id="K1PM32"/>
<dbReference type="GO" id="GO:0043516">
    <property type="term" value="P:regulation of DNA damage response, signal transduction by p53 class mediator"/>
    <property type="evidence" value="ECO:0007669"/>
    <property type="project" value="TreeGrafter"/>
</dbReference>
<dbReference type="InterPro" id="IPR001214">
    <property type="entry name" value="SET_dom"/>
</dbReference>
<dbReference type="EMBL" id="JH815834">
    <property type="protein sequence ID" value="EKC19929.1"/>
    <property type="molecule type" value="Genomic_DNA"/>
</dbReference>
<sequence>MRNEPKFTEDPRSGCNYDAEASQDVKWKHLTGSVTDRQKYGQMDGQTDRPIDASEDDGSMARLINDEHISPNANIKVLHEGFAEPHLCSFAVNDIKAGEEIRYNYGKNVDFSWRKKGDRGVFSISEENQRYILATCTGETGLYTEKDSHGSRTPSEPLAEDSNKEMRTDVTQGDQGVFSISEENQRYVSATCIEKPGIYTERNSHGSSTTKETLIEDLGNGNVRGAVNSWTRIIYECHEHWSPTNNDDSTNSSAEFYLNDPF</sequence>